<dbReference type="AlphaFoldDB" id="A0A212CJX9"/>
<dbReference type="Proteomes" id="UP000242450">
    <property type="component" value="Chromosome 18"/>
</dbReference>
<name>A0A212CJX9_CEREH</name>
<accession>A0A212CJX9</accession>
<evidence type="ECO:0000256" key="1">
    <source>
        <dbReference type="SAM" id="MobiDB-lite"/>
    </source>
</evidence>
<sequence>MVTLIGTVDLKVSLLCSVSMPRSDSKQQKKGTQQATAKKLSSHQRTLPFQGEESLLDLSLCPLQTPQQGSRARESAPPHRKPRSRWGFSPRPRTRILRSLITSSPASGLWPAQPKTDARDAELT</sequence>
<keyword evidence="3" id="KW-1185">Reference proteome</keyword>
<gene>
    <name evidence="2" type="ORF">Celaphus_00012170</name>
</gene>
<dbReference type="EMBL" id="MKHE01000018">
    <property type="protein sequence ID" value="OWK06328.1"/>
    <property type="molecule type" value="Genomic_DNA"/>
</dbReference>
<feature type="region of interest" description="Disordered" evidence="1">
    <location>
        <begin position="20"/>
        <end position="48"/>
    </location>
</feature>
<organism evidence="2 3">
    <name type="scientific">Cervus elaphus hippelaphus</name>
    <name type="common">European red deer</name>
    <dbReference type="NCBI Taxonomy" id="46360"/>
    <lineage>
        <taxon>Eukaryota</taxon>
        <taxon>Metazoa</taxon>
        <taxon>Chordata</taxon>
        <taxon>Craniata</taxon>
        <taxon>Vertebrata</taxon>
        <taxon>Euteleostomi</taxon>
        <taxon>Mammalia</taxon>
        <taxon>Eutheria</taxon>
        <taxon>Laurasiatheria</taxon>
        <taxon>Artiodactyla</taxon>
        <taxon>Ruminantia</taxon>
        <taxon>Pecora</taxon>
        <taxon>Cervidae</taxon>
        <taxon>Cervinae</taxon>
        <taxon>Cervus</taxon>
    </lineage>
</organism>
<proteinExistence type="predicted"/>
<comment type="caution">
    <text evidence="2">The sequence shown here is derived from an EMBL/GenBank/DDBJ whole genome shotgun (WGS) entry which is preliminary data.</text>
</comment>
<evidence type="ECO:0000313" key="2">
    <source>
        <dbReference type="EMBL" id="OWK06328.1"/>
    </source>
</evidence>
<reference evidence="2 3" key="1">
    <citation type="journal article" date="2018" name="Mol. Genet. Genomics">
        <title>The red deer Cervus elaphus genome CerEla1.0: sequencing, annotating, genes, and chromosomes.</title>
        <authorList>
            <person name="Bana N.A."/>
            <person name="Nyiri A."/>
            <person name="Nagy J."/>
            <person name="Frank K."/>
            <person name="Nagy T."/>
            <person name="Steger V."/>
            <person name="Schiller M."/>
            <person name="Lakatos P."/>
            <person name="Sugar L."/>
            <person name="Horn P."/>
            <person name="Barta E."/>
            <person name="Orosz L."/>
        </authorList>
    </citation>
    <scope>NUCLEOTIDE SEQUENCE [LARGE SCALE GENOMIC DNA]</scope>
    <source>
        <strain evidence="2">Hungarian</strain>
    </source>
</reference>
<feature type="compositionally biased region" description="Low complexity" evidence="1">
    <location>
        <begin position="30"/>
        <end position="39"/>
    </location>
</feature>
<feature type="region of interest" description="Disordered" evidence="1">
    <location>
        <begin position="64"/>
        <end position="124"/>
    </location>
</feature>
<protein>
    <submittedName>
        <fullName evidence="2">Uncharacterized protein</fullName>
    </submittedName>
</protein>
<evidence type="ECO:0000313" key="3">
    <source>
        <dbReference type="Proteomes" id="UP000242450"/>
    </source>
</evidence>